<dbReference type="Pfam" id="PF00308">
    <property type="entry name" value="Bac_DnaA"/>
    <property type="match status" value="1"/>
</dbReference>
<keyword evidence="4 8" id="KW-0547">Nucleotide-binding</keyword>
<dbReference type="InterPro" id="IPR055199">
    <property type="entry name" value="Hda_lid"/>
</dbReference>
<feature type="binding site" evidence="8">
    <location>
        <position position="268"/>
    </location>
    <ligand>
        <name>ATP</name>
        <dbReference type="ChEBI" id="CHEBI:30616"/>
    </ligand>
</feature>
<comment type="function">
    <text evidence="8 10">Plays an essential role in the initiation and regulation of chromosomal replication. ATP-DnaA binds to the origin of replication (oriC) to initiate formation of the DNA replication initiation complex once per cell cycle. Binds the DnaA box (a 9 base pair repeat at the origin) and separates the double-stranded (ds)DNA. Forms a right-handed helical filament on oriC DNA; dsDNA binds to the exterior of the filament while single-stranded (ss)DNA is stabiized in the filament's interior. The ATP-DnaA-oriC complex binds and stabilizes one strand of the AT-rich DNA unwinding element (DUE), permitting loading of DNA polymerase. After initiation quickly degrades to an ADP-DnaA complex that is not apt for DNA replication. Binds acidic phospholipids.</text>
</comment>
<keyword evidence="3 8" id="KW-0235">DNA replication</keyword>
<feature type="domain" description="AAA+ ATPase" evidence="13">
    <location>
        <begin position="257"/>
        <end position="387"/>
    </location>
</feature>
<evidence type="ECO:0000256" key="11">
    <source>
        <dbReference type="RuleBase" id="RU004227"/>
    </source>
</evidence>
<keyword evidence="16" id="KW-1185">Reference proteome</keyword>
<feature type="compositionally biased region" description="Polar residues" evidence="12">
    <location>
        <begin position="116"/>
        <end position="133"/>
    </location>
</feature>
<evidence type="ECO:0000256" key="7">
    <source>
        <dbReference type="ARBA" id="ARBA00023125"/>
    </source>
</evidence>
<organism evidence="15 16">
    <name type="scientific">Thalassolituus maritimus</name>
    <dbReference type="NCBI Taxonomy" id="484498"/>
    <lineage>
        <taxon>Bacteria</taxon>
        <taxon>Pseudomonadati</taxon>
        <taxon>Pseudomonadota</taxon>
        <taxon>Gammaproteobacteria</taxon>
        <taxon>Oceanospirillales</taxon>
        <taxon>Oceanospirillaceae</taxon>
        <taxon>Thalassolituus</taxon>
    </lineage>
</organism>
<evidence type="ECO:0000256" key="8">
    <source>
        <dbReference type="HAMAP-Rule" id="MF_00377"/>
    </source>
</evidence>
<comment type="caution">
    <text evidence="15">The sequence shown here is derived from an EMBL/GenBank/DDBJ whole genome shotgun (WGS) entry which is preliminary data.</text>
</comment>
<comment type="subunit">
    <text evidence="8">Oligomerizes as a right-handed, spiral filament on DNA at oriC.</text>
</comment>
<dbReference type="SMART" id="SM00382">
    <property type="entry name" value="AAA"/>
    <property type="match status" value="1"/>
</dbReference>
<proteinExistence type="inferred from homology"/>
<dbReference type="HAMAP" id="MF_00377">
    <property type="entry name" value="DnaA_bact"/>
    <property type="match status" value="1"/>
</dbReference>
<evidence type="ECO:0000256" key="3">
    <source>
        <dbReference type="ARBA" id="ARBA00022705"/>
    </source>
</evidence>
<dbReference type="Pfam" id="PF11638">
    <property type="entry name" value="DnaA_N"/>
    <property type="match status" value="1"/>
</dbReference>
<feature type="binding site" evidence="8">
    <location>
        <position position="271"/>
    </location>
    <ligand>
        <name>ATP</name>
        <dbReference type="ChEBI" id="CHEBI:30616"/>
    </ligand>
</feature>
<keyword evidence="7 8" id="KW-0238">DNA-binding</keyword>
<dbReference type="Gene3D" id="3.30.300.180">
    <property type="match status" value="1"/>
</dbReference>
<evidence type="ECO:0000256" key="6">
    <source>
        <dbReference type="ARBA" id="ARBA00023121"/>
    </source>
</evidence>
<evidence type="ECO:0000259" key="13">
    <source>
        <dbReference type="SMART" id="SM00382"/>
    </source>
</evidence>
<evidence type="ECO:0000256" key="10">
    <source>
        <dbReference type="RuleBase" id="RU000577"/>
    </source>
</evidence>
<feature type="compositionally biased region" description="Polar residues" evidence="12">
    <location>
        <begin position="144"/>
        <end position="166"/>
    </location>
</feature>
<evidence type="ECO:0000256" key="5">
    <source>
        <dbReference type="ARBA" id="ARBA00022840"/>
    </source>
</evidence>
<evidence type="ECO:0000259" key="14">
    <source>
        <dbReference type="SMART" id="SM00760"/>
    </source>
</evidence>
<protein>
    <recommendedName>
        <fullName evidence="8 9">Chromosomal replication initiator protein DnaA</fullName>
    </recommendedName>
</protein>
<dbReference type="SMART" id="SM00760">
    <property type="entry name" value="Bac_DnaA_C"/>
    <property type="match status" value="1"/>
</dbReference>
<dbReference type="Pfam" id="PF08299">
    <property type="entry name" value="Bac_DnaA_C"/>
    <property type="match status" value="1"/>
</dbReference>
<keyword evidence="6 8" id="KW-0446">Lipid-binding</keyword>
<feature type="region of interest" description="Domain III, AAA+ region" evidence="8">
    <location>
        <begin position="224"/>
        <end position="440"/>
    </location>
</feature>
<dbReference type="Proteomes" id="UP001481413">
    <property type="component" value="Unassembled WGS sequence"/>
</dbReference>
<comment type="domain">
    <text evidence="8">Domain I is involved in oligomerization and binding regulators, domain II is flexibile and of varying length in different bacteria, domain III forms the AAA+ region, while domain IV binds dsDNA.</text>
</comment>
<reference evidence="15 16" key="1">
    <citation type="submission" date="2024-04" db="EMBL/GenBank/DDBJ databases">
        <title>Draft genome sequence of Thalassolituus maritimus NBRC 116585.</title>
        <authorList>
            <person name="Miyakawa T."/>
            <person name="Kusuya Y."/>
            <person name="Miura T."/>
        </authorList>
    </citation>
    <scope>NUCLEOTIDE SEQUENCE [LARGE SCALE GENOMIC DNA]</scope>
    <source>
        <strain evidence="15 16">5NW40-0001</strain>
    </source>
</reference>
<evidence type="ECO:0000256" key="9">
    <source>
        <dbReference type="NCBIfam" id="TIGR00362"/>
    </source>
</evidence>
<evidence type="ECO:0000256" key="12">
    <source>
        <dbReference type="SAM" id="MobiDB-lite"/>
    </source>
</evidence>
<dbReference type="InterPro" id="IPR003593">
    <property type="entry name" value="AAA+_ATPase"/>
</dbReference>
<evidence type="ECO:0000256" key="2">
    <source>
        <dbReference type="ARBA" id="ARBA00022490"/>
    </source>
</evidence>
<comment type="similarity">
    <text evidence="1 8 11">Belongs to the DnaA family.</text>
</comment>
<dbReference type="PRINTS" id="PR00051">
    <property type="entry name" value="DNAA"/>
</dbReference>
<evidence type="ECO:0000256" key="1">
    <source>
        <dbReference type="ARBA" id="ARBA00006583"/>
    </source>
</evidence>
<dbReference type="CDD" id="cd06571">
    <property type="entry name" value="Bac_DnaA_C"/>
    <property type="match status" value="1"/>
</dbReference>
<dbReference type="InterPro" id="IPR013317">
    <property type="entry name" value="DnaA_dom"/>
</dbReference>
<dbReference type="InterPro" id="IPR038454">
    <property type="entry name" value="DnaA_N_sf"/>
</dbReference>
<dbReference type="Gene3D" id="1.10.8.60">
    <property type="match status" value="1"/>
</dbReference>
<feature type="region of interest" description="Domain IV, binds dsDNA" evidence="8">
    <location>
        <begin position="441"/>
        <end position="560"/>
    </location>
</feature>
<keyword evidence="5 8" id="KW-0067">ATP-binding</keyword>
<dbReference type="EMBL" id="BAABWH010000002">
    <property type="protein sequence ID" value="GAA6144859.1"/>
    <property type="molecule type" value="Genomic_DNA"/>
</dbReference>
<feature type="region of interest" description="Disordered" evidence="12">
    <location>
        <begin position="83"/>
        <end position="179"/>
    </location>
</feature>
<dbReference type="InterPro" id="IPR020591">
    <property type="entry name" value="Chromosome_initiator_DnaA-like"/>
</dbReference>
<feature type="binding site" evidence="8">
    <location>
        <position position="270"/>
    </location>
    <ligand>
        <name>ATP</name>
        <dbReference type="ChEBI" id="CHEBI:30616"/>
    </ligand>
</feature>
<dbReference type="NCBIfam" id="TIGR00362">
    <property type="entry name" value="DnaA"/>
    <property type="match status" value="1"/>
</dbReference>
<accession>A0ABP9ZXL6</accession>
<evidence type="ECO:0000256" key="4">
    <source>
        <dbReference type="ARBA" id="ARBA00022741"/>
    </source>
</evidence>
<dbReference type="InterPro" id="IPR013159">
    <property type="entry name" value="DnaA_C"/>
</dbReference>
<dbReference type="Gene3D" id="1.10.1750.10">
    <property type="match status" value="1"/>
</dbReference>
<evidence type="ECO:0000313" key="16">
    <source>
        <dbReference type="Proteomes" id="UP001481413"/>
    </source>
</evidence>
<dbReference type="PROSITE" id="PS01008">
    <property type="entry name" value="DNAA"/>
    <property type="match status" value="1"/>
</dbReference>
<feature type="binding site" evidence="8">
    <location>
        <position position="272"/>
    </location>
    <ligand>
        <name>ATP</name>
        <dbReference type="ChEBI" id="CHEBI:30616"/>
    </ligand>
</feature>
<feature type="region of interest" description="Domain I, interacts with DnaA modulators" evidence="8">
    <location>
        <begin position="1"/>
        <end position="110"/>
    </location>
</feature>
<dbReference type="InterPro" id="IPR010921">
    <property type="entry name" value="Trp_repressor/repl_initiator"/>
</dbReference>
<dbReference type="SUPFAM" id="SSF52540">
    <property type="entry name" value="P-loop containing nucleoside triphosphate hydrolases"/>
    <property type="match status" value="1"/>
</dbReference>
<evidence type="ECO:0000313" key="15">
    <source>
        <dbReference type="EMBL" id="GAA6144859.1"/>
    </source>
</evidence>
<dbReference type="PANTHER" id="PTHR30050:SF2">
    <property type="entry name" value="CHROMOSOMAL REPLICATION INITIATOR PROTEIN DNAA"/>
    <property type="match status" value="1"/>
</dbReference>
<sequence length="560" mass="61617">MYVTGLWDDCLGYLQHELPAQQYNTWIRPLTASDENGQLVLSAPNRFVKDWVRDKYLQRIQEIVSDLNGGLLTHVDIVAGESRPMFQRPASPPPRPEPRPASTETMSFAAPRDPQPESTSGGMNAPLDTSAQASGYAAVPHSGSGATFGSSPGATSSTRSNMSGQGVPNGMSAPRSAASLVDDAGASASELAAVVPMSEPAPATPTPPPKRKVQVEGGIQHQSFLNPTFTFDTFVEGKSNQLAHAAAKQVSDNPGGSYNPLFIYGGVGLGKTHLMHAVGNYLQTKNKNARVLYVHSERFVQDMVKALQLGAINEFKRFYRSLDALLIDDIQFFAGKERSQEEFFHTFNALLEGGQQMILTCDRYPKEIAGLEERLKSRFGWGLTVAVEPPELETRVAILMKKAEQTNMNLPDDAAFFIAQKIRSNVRELEGALKRVAANAQFTGSEITLPFIKESLKDLLALQDKQVSVENIQRTVAEYYKIKMSDLLSKRRTRSIARPRQVAMALSKELTNHSLPEIGELFGGRDHTTVLHACRKIKELQESSADVREDYKNLLRLLTT</sequence>
<dbReference type="InterPro" id="IPR024633">
    <property type="entry name" value="DnaA_N_dom"/>
</dbReference>
<dbReference type="InterPro" id="IPR027417">
    <property type="entry name" value="P-loop_NTPase"/>
</dbReference>
<dbReference type="InterPro" id="IPR001957">
    <property type="entry name" value="Chromosome_initiator_DnaA"/>
</dbReference>
<dbReference type="SUPFAM" id="SSF48295">
    <property type="entry name" value="TrpR-like"/>
    <property type="match status" value="1"/>
</dbReference>
<dbReference type="CDD" id="cd00009">
    <property type="entry name" value="AAA"/>
    <property type="match status" value="1"/>
</dbReference>
<keyword evidence="2 8" id="KW-0963">Cytoplasm</keyword>
<dbReference type="InterPro" id="IPR018312">
    <property type="entry name" value="Chromosome_initiator_DnaA_CS"/>
</dbReference>
<dbReference type="PANTHER" id="PTHR30050">
    <property type="entry name" value="CHROMOSOMAL REPLICATION INITIATOR PROTEIN DNAA"/>
    <property type="match status" value="1"/>
</dbReference>
<feature type="domain" description="Chromosomal replication initiator DnaA C-terminal" evidence="14">
    <location>
        <begin position="468"/>
        <end position="537"/>
    </location>
</feature>
<dbReference type="Pfam" id="PF22688">
    <property type="entry name" value="Hda_lid"/>
    <property type="match status" value="1"/>
</dbReference>
<gene>
    <name evidence="8 15" type="primary">dnaA</name>
    <name evidence="15" type="ORF">NBRC116585_09760</name>
</gene>
<dbReference type="Gene3D" id="3.40.50.300">
    <property type="entry name" value="P-loop containing nucleotide triphosphate hydrolases"/>
    <property type="match status" value="1"/>
</dbReference>
<comment type="caution">
    <text evidence="8">Lacks conserved residue(s) required for the propagation of feature annotation.</text>
</comment>
<name>A0ABP9ZXL6_9GAMM</name>
<comment type="subcellular location">
    <subcellularLocation>
        <location evidence="8">Cytoplasm</location>
    </subcellularLocation>
</comment>